<dbReference type="InterPro" id="IPR011991">
    <property type="entry name" value="ArsR-like_HTH"/>
</dbReference>
<evidence type="ECO:0000256" key="3">
    <source>
        <dbReference type="ARBA" id="ARBA00023163"/>
    </source>
</evidence>
<evidence type="ECO:0000256" key="1">
    <source>
        <dbReference type="ARBA" id="ARBA00023015"/>
    </source>
</evidence>
<dbReference type="InterPro" id="IPR002577">
    <property type="entry name" value="HTH_HxlR"/>
</dbReference>
<dbReference type="Gene3D" id="1.10.10.10">
    <property type="entry name" value="Winged helix-like DNA-binding domain superfamily/Winged helix DNA-binding domain"/>
    <property type="match status" value="1"/>
</dbReference>
<gene>
    <name evidence="5" type="ORF">SAMN04487834_10363</name>
</gene>
<dbReference type="CDD" id="cd00090">
    <property type="entry name" value="HTH_ARSR"/>
    <property type="match status" value="1"/>
</dbReference>
<dbReference type="PANTHER" id="PTHR33204">
    <property type="entry name" value="TRANSCRIPTIONAL REGULATOR, MARR FAMILY"/>
    <property type="match status" value="1"/>
</dbReference>
<keyword evidence="6" id="KW-1185">Reference proteome</keyword>
<proteinExistence type="predicted"/>
<dbReference type="PANTHER" id="PTHR33204:SF37">
    <property type="entry name" value="HTH-TYPE TRANSCRIPTIONAL REGULATOR YODB"/>
    <property type="match status" value="1"/>
</dbReference>
<evidence type="ECO:0000256" key="2">
    <source>
        <dbReference type="ARBA" id="ARBA00023125"/>
    </source>
</evidence>
<dbReference type="GO" id="GO:0003677">
    <property type="term" value="F:DNA binding"/>
    <property type="evidence" value="ECO:0007669"/>
    <property type="project" value="UniProtKB-KW"/>
</dbReference>
<sequence>MKKEQCEKANVFGKCPFVTTQQLIKGKWAILILHELSDGPVRFKELQRNIDITQATLSSQLKYLEQEGLIKRKVYPEIPPRVEYALTDIGYSFTPVLNEIEKWGMKYIDYLKEKNKEKSVSANS</sequence>
<dbReference type="Pfam" id="PF01638">
    <property type="entry name" value="HxlR"/>
    <property type="match status" value="1"/>
</dbReference>
<dbReference type="EMBL" id="FNYK01000036">
    <property type="protein sequence ID" value="SEI93268.1"/>
    <property type="molecule type" value="Genomic_DNA"/>
</dbReference>
<keyword evidence="2" id="KW-0238">DNA-binding</keyword>
<name>A0A1H6ULW2_9FIRM</name>
<evidence type="ECO:0000259" key="4">
    <source>
        <dbReference type="PROSITE" id="PS51118"/>
    </source>
</evidence>
<evidence type="ECO:0000313" key="6">
    <source>
        <dbReference type="Proteomes" id="UP000183028"/>
    </source>
</evidence>
<dbReference type="OrthoDB" id="9791143at2"/>
<dbReference type="Proteomes" id="UP000183028">
    <property type="component" value="Unassembled WGS sequence"/>
</dbReference>
<dbReference type="RefSeq" id="WP_074732294.1">
    <property type="nucleotide sequence ID" value="NZ_FNYK01000036.1"/>
</dbReference>
<feature type="domain" description="HTH hxlR-type" evidence="4">
    <location>
        <begin position="15"/>
        <end position="112"/>
    </location>
</feature>
<dbReference type="STRING" id="322505.SAMN04487836_12431"/>
<dbReference type="InterPro" id="IPR036390">
    <property type="entry name" value="WH_DNA-bd_sf"/>
</dbReference>
<protein>
    <submittedName>
        <fullName evidence="5">Transcriptional regulator, HxlR family</fullName>
    </submittedName>
</protein>
<dbReference type="AlphaFoldDB" id="A0A1H6ULW2"/>
<dbReference type="PROSITE" id="PS51118">
    <property type="entry name" value="HTH_HXLR"/>
    <property type="match status" value="1"/>
</dbReference>
<dbReference type="InterPro" id="IPR036388">
    <property type="entry name" value="WH-like_DNA-bd_sf"/>
</dbReference>
<dbReference type="SUPFAM" id="SSF46785">
    <property type="entry name" value="Winged helix' DNA-binding domain"/>
    <property type="match status" value="1"/>
</dbReference>
<dbReference type="eggNOG" id="COG1733">
    <property type="taxonomic scope" value="Bacteria"/>
</dbReference>
<reference evidence="6" key="1">
    <citation type="submission" date="2016-10" db="EMBL/GenBank/DDBJ databases">
        <authorList>
            <person name="Varghese N."/>
        </authorList>
    </citation>
    <scope>NUCLEOTIDE SEQUENCE [LARGE SCALE GENOMIC DNA]</scope>
    <source>
        <strain evidence="6">DSM 20406</strain>
    </source>
</reference>
<evidence type="ECO:0000313" key="5">
    <source>
        <dbReference type="EMBL" id="SEI93268.1"/>
    </source>
</evidence>
<keyword evidence="1" id="KW-0805">Transcription regulation</keyword>
<keyword evidence="3" id="KW-0804">Transcription</keyword>
<accession>A0A1H6ULW2</accession>
<organism evidence="5 6">
    <name type="scientific">Sharpea azabuensis</name>
    <dbReference type="NCBI Taxonomy" id="322505"/>
    <lineage>
        <taxon>Bacteria</taxon>
        <taxon>Bacillati</taxon>
        <taxon>Bacillota</taxon>
        <taxon>Erysipelotrichia</taxon>
        <taxon>Erysipelotrichales</taxon>
        <taxon>Coprobacillaceae</taxon>
        <taxon>Sharpea</taxon>
    </lineage>
</organism>